<reference evidence="1 2" key="1">
    <citation type="submission" date="2019-12" db="EMBL/GenBank/DDBJ databases">
        <title>Genomic-based taxomic classification of the family Erythrobacteraceae.</title>
        <authorList>
            <person name="Xu L."/>
        </authorList>
    </citation>
    <scope>NUCLEOTIDE SEQUENCE [LARGE SCALE GENOMIC DNA]</scope>
    <source>
        <strain evidence="1 2">MCCC 1K02066</strain>
    </source>
</reference>
<keyword evidence="2" id="KW-1185">Reference proteome</keyword>
<dbReference type="EMBL" id="WTYK01000003">
    <property type="protein sequence ID" value="MXP41340.1"/>
    <property type="molecule type" value="Genomic_DNA"/>
</dbReference>
<dbReference type="CDD" id="cd12952">
    <property type="entry name" value="MMP_ACEL2062"/>
    <property type="match status" value="1"/>
</dbReference>
<dbReference type="InterPro" id="IPR038555">
    <property type="entry name" value="Zincin_1_sf"/>
</dbReference>
<dbReference type="AlphaFoldDB" id="A0A6I4UQS4"/>
<proteinExistence type="predicted"/>
<organism evidence="1 2">
    <name type="scientific">Croceibacterium soli</name>
    <dbReference type="NCBI Taxonomy" id="1739690"/>
    <lineage>
        <taxon>Bacteria</taxon>
        <taxon>Pseudomonadati</taxon>
        <taxon>Pseudomonadota</taxon>
        <taxon>Alphaproteobacteria</taxon>
        <taxon>Sphingomonadales</taxon>
        <taxon>Erythrobacteraceae</taxon>
        <taxon>Croceibacterium</taxon>
    </lineage>
</organism>
<accession>A0A6I4UQS4</accession>
<dbReference type="RefSeq" id="WP_160746199.1">
    <property type="nucleotide sequence ID" value="NZ_WTYK01000003.1"/>
</dbReference>
<protein>
    <submittedName>
        <fullName evidence="1">Neutral zinc metallopeptidase</fullName>
    </submittedName>
</protein>
<dbReference type="SUPFAM" id="SSF55486">
    <property type="entry name" value="Metalloproteases ('zincins'), catalytic domain"/>
    <property type="match status" value="1"/>
</dbReference>
<dbReference type="Gene3D" id="3.30.2010.20">
    <property type="match status" value="1"/>
</dbReference>
<dbReference type="Pfam" id="PF06262">
    <property type="entry name" value="Zincin_1"/>
    <property type="match status" value="1"/>
</dbReference>
<evidence type="ECO:0000313" key="1">
    <source>
        <dbReference type="EMBL" id="MXP41340.1"/>
    </source>
</evidence>
<dbReference type="InterPro" id="IPR010428">
    <property type="entry name" value="Zincin_1"/>
</dbReference>
<name>A0A6I4UQS4_9SPHN</name>
<comment type="caution">
    <text evidence="1">The sequence shown here is derived from an EMBL/GenBank/DDBJ whole genome shotgun (WGS) entry which is preliminary data.</text>
</comment>
<dbReference type="Proteomes" id="UP000469159">
    <property type="component" value="Unassembled WGS sequence"/>
</dbReference>
<dbReference type="OrthoDB" id="9806895at2"/>
<gene>
    <name evidence="1" type="ORF">GRI75_06760</name>
</gene>
<evidence type="ECO:0000313" key="2">
    <source>
        <dbReference type="Proteomes" id="UP000469159"/>
    </source>
</evidence>
<sequence>MGILRDEAPGRAEMEMMARQALGRLPPQFREHLGDVVVRVEEFPTREQLASVGLDDRWDLSGLYEGVPLSERSIWSPSEMPPIVTLFRQPLIREWRETGVRFGDLVTHVVVHEIGHHFGFTDETMHLLEDGEEF</sequence>